<keyword evidence="5" id="KW-0449">Lipoprotein</keyword>
<dbReference type="Proteomes" id="UP000830116">
    <property type="component" value="Chromosome"/>
</dbReference>
<dbReference type="RefSeq" id="WP_243539086.1">
    <property type="nucleotide sequence ID" value="NZ_CP093442.1"/>
</dbReference>
<evidence type="ECO:0000313" key="8">
    <source>
        <dbReference type="Proteomes" id="UP000830116"/>
    </source>
</evidence>
<evidence type="ECO:0000256" key="2">
    <source>
        <dbReference type="ARBA" id="ARBA00022729"/>
    </source>
</evidence>
<keyword evidence="3" id="KW-0472">Membrane</keyword>
<evidence type="ECO:0000313" key="7">
    <source>
        <dbReference type="EMBL" id="UOF02196.1"/>
    </source>
</evidence>
<keyword evidence="4" id="KW-0564">Palmitate</keyword>
<proteinExistence type="predicted"/>
<dbReference type="EMBL" id="CP093442">
    <property type="protein sequence ID" value="UOF02196.1"/>
    <property type="molecule type" value="Genomic_DNA"/>
</dbReference>
<evidence type="ECO:0000256" key="1">
    <source>
        <dbReference type="ARBA" id="ARBA00004459"/>
    </source>
</evidence>
<protein>
    <submittedName>
        <fullName evidence="7">Complement resistance protein TraT</fullName>
    </submittedName>
</protein>
<keyword evidence="2 6" id="KW-0732">Signal</keyword>
<reference evidence="7" key="1">
    <citation type="submission" date="2022-03" db="EMBL/GenBank/DDBJ databases">
        <title>Genome Identification and Characterization of new species Bdellovibrio reynosense LBG001 sp. nov. from a Mexico soil sample.</title>
        <authorList>
            <person name="Camilli A."/>
            <person name="Ajao Y."/>
            <person name="Guo X."/>
        </authorList>
    </citation>
    <scope>NUCLEOTIDE SEQUENCE</scope>
    <source>
        <strain evidence="7">LBG001</strain>
    </source>
</reference>
<gene>
    <name evidence="7" type="ORF">MNR06_04415</name>
</gene>
<evidence type="ECO:0000256" key="5">
    <source>
        <dbReference type="ARBA" id="ARBA00023288"/>
    </source>
</evidence>
<dbReference type="InterPro" id="IPR008874">
    <property type="entry name" value="TraT_complement-R"/>
</dbReference>
<feature type="chain" id="PRO_5047114958" evidence="6">
    <location>
        <begin position="24"/>
        <end position="247"/>
    </location>
</feature>
<feature type="signal peptide" evidence="6">
    <location>
        <begin position="1"/>
        <end position="23"/>
    </location>
</feature>
<keyword evidence="8" id="KW-1185">Reference proteome</keyword>
<evidence type="ECO:0000256" key="3">
    <source>
        <dbReference type="ARBA" id="ARBA00023136"/>
    </source>
</evidence>
<sequence length="247" mass="26830">MMSSNFSKFFLLTIGLYFLSGCAATHVAVSKRNLDVQTKMSASLFVEPIENEKLKKVYIQAKNTSDKQEFRISHELEQAFAAKGFKVVSKMNQANFVVQVNILQVGKMDPSAAEASVYRGYGTDGIALGASSAYLAGGDSKQMVGAGILGGLASVVADSVVKDVHFSVITDVQIKERLNGQGKVETTSLHHNQSGTSGHLISKYSEKTNWKVQQTRILSSANKMNLDFNEAAPRLQTSLVQSIVNIF</sequence>
<comment type="subcellular location">
    <subcellularLocation>
        <location evidence="1">Cell outer membrane</location>
        <topology evidence="1">Lipid-anchor</topology>
    </subcellularLocation>
</comment>
<dbReference type="Pfam" id="PF05818">
    <property type="entry name" value="TraT"/>
    <property type="match status" value="1"/>
</dbReference>
<evidence type="ECO:0000256" key="6">
    <source>
        <dbReference type="SAM" id="SignalP"/>
    </source>
</evidence>
<name>A0ABY4CB47_9BACT</name>
<evidence type="ECO:0000256" key="4">
    <source>
        <dbReference type="ARBA" id="ARBA00023139"/>
    </source>
</evidence>
<dbReference type="PIRSF" id="PIRSF002859">
    <property type="entry name" value="Lipo_traT"/>
    <property type="match status" value="1"/>
</dbReference>
<accession>A0ABY4CB47</accession>
<organism evidence="7 8">
    <name type="scientific">Bdellovibrio reynosensis</name>
    <dbReference type="NCBI Taxonomy" id="2835041"/>
    <lineage>
        <taxon>Bacteria</taxon>
        <taxon>Pseudomonadati</taxon>
        <taxon>Bdellovibrionota</taxon>
        <taxon>Bdellovibrionia</taxon>
        <taxon>Bdellovibrionales</taxon>
        <taxon>Pseudobdellovibrionaceae</taxon>
        <taxon>Bdellovibrio</taxon>
    </lineage>
</organism>